<keyword evidence="5" id="KW-1185">Reference proteome</keyword>
<evidence type="ECO:0000313" key="5">
    <source>
        <dbReference type="Proteomes" id="UP001336250"/>
    </source>
</evidence>
<protein>
    <submittedName>
        <fullName evidence="4">BON domain-containing protein</fullName>
    </submittedName>
</protein>
<keyword evidence="2" id="KW-0732">Signal</keyword>
<evidence type="ECO:0000313" key="4">
    <source>
        <dbReference type="EMBL" id="MEF7614059.1"/>
    </source>
</evidence>
<evidence type="ECO:0000256" key="2">
    <source>
        <dbReference type="SAM" id="SignalP"/>
    </source>
</evidence>
<dbReference type="PROSITE" id="PS51257">
    <property type="entry name" value="PROKAR_LIPOPROTEIN"/>
    <property type="match status" value="1"/>
</dbReference>
<proteinExistence type="predicted"/>
<name>A0AAW9QF86_9BURK</name>
<feature type="region of interest" description="Disordered" evidence="1">
    <location>
        <begin position="42"/>
        <end position="63"/>
    </location>
</feature>
<dbReference type="InterPro" id="IPR051686">
    <property type="entry name" value="Lipoprotein_DolP"/>
</dbReference>
<dbReference type="RefSeq" id="WP_332288998.1">
    <property type="nucleotide sequence ID" value="NZ_JAZIBG010000020.1"/>
</dbReference>
<evidence type="ECO:0000256" key="1">
    <source>
        <dbReference type="SAM" id="MobiDB-lite"/>
    </source>
</evidence>
<dbReference type="PROSITE" id="PS50914">
    <property type="entry name" value="BON"/>
    <property type="match status" value="1"/>
</dbReference>
<accession>A0AAW9QF86</accession>
<dbReference type="PANTHER" id="PTHR34606:SF15">
    <property type="entry name" value="BON DOMAIN-CONTAINING PROTEIN"/>
    <property type="match status" value="1"/>
</dbReference>
<dbReference type="EMBL" id="JAZIBG010000020">
    <property type="protein sequence ID" value="MEF7614059.1"/>
    <property type="molecule type" value="Genomic_DNA"/>
</dbReference>
<dbReference type="Proteomes" id="UP001336250">
    <property type="component" value="Unassembled WGS sequence"/>
</dbReference>
<gene>
    <name evidence="4" type="ORF">V4F39_09070</name>
</gene>
<dbReference type="InterPro" id="IPR014004">
    <property type="entry name" value="Transpt-assoc_nodulatn_dom_bac"/>
</dbReference>
<dbReference type="PANTHER" id="PTHR34606">
    <property type="entry name" value="BON DOMAIN-CONTAINING PROTEIN"/>
    <property type="match status" value="1"/>
</dbReference>
<evidence type="ECO:0000259" key="3">
    <source>
        <dbReference type="PROSITE" id="PS50914"/>
    </source>
</evidence>
<organism evidence="4 5">
    <name type="scientific">Aquincola agrisoli</name>
    <dbReference type="NCBI Taxonomy" id="3119538"/>
    <lineage>
        <taxon>Bacteria</taxon>
        <taxon>Pseudomonadati</taxon>
        <taxon>Pseudomonadota</taxon>
        <taxon>Betaproteobacteria</taxon>
        <taxon>Burkholderiales</taxon>
        <taxon>Sphaerotilaceae</taxon>
        <taxon>Aquincola</taxon>
    </lineage>
</organism>
<dbReference type="AlphaFoldDB" id="A0AAW9QF86"/>
<dbReference type="Pfam" id="PF04972">
    <property type="entry name" value="BON"/>
    <property type="match status" value="1"/>
</dbReference>
<comment type="caution">
    <text evidence="4">The sequence shown here is derived from an EMBL/GenBank/DDBJ whole genome shotgun (WGS) entry which is preliminary data.</text>
</comment>
<reference evidence="4 5" key="1">
    <citation type="submission" date="2024-02" db="EMBL/GenBank/DDBJ databases">
        <title>Genome sequence of Aquincola sp. MAHUQ-54.</title>
        <authorList>
            <person name="Huq M.A."/>
        </authorList>
    </citation>
    <scope>NUCLEOTIDE SEQUENCE [LARGE SCALE GENOMIC DNA]</scope>
    <source>
        <strain evidence="4 5">MAHUQ-54</strain>
    </source>
</reference>
<feature type="compositionally biased region" description="Polar residues" evidence="1">
    <location>
        <begin position="42"/>
        <end position="53"/>
    </location>
</feature>
<feature type="chain" id="PRO_5043320231" evidence="2">
    <location>
        <begin position="23"/>
        <end position="146"/>
    </location>
</feature>
<sequence length="146" mass="15039">MQTPNRTRLALVASAAALTLLAACSRESDDATVGQRIDQGIATTEQRTEQAANTAERKMEQAGDAIERGGEKVASATGDASLTAKVKTALITAPDLGSLKIDVDSNDGVVTLNGEVKTADEKARAERVVATVTGVTSVVNNLVVSS</sequence>
<dbReference type="SMART" id="SM00749">
    <property type="entry name" value="BON"/>
    <property type="match status" value="1"/>
</dbReference>
<dbReference type="InterPro" id="IPR007055">
    <property type="entry name" value="BON_dom"/>
</dbReference>
<feature type="signal peptide" evidence="2">
    <location>
        <begin position="1"/>
        <end position="22"/>
    </location>
</feature>
<feature type="domain" description="BON" evidence="3">
    <location>
        <begin position="78"/>
        <end position="146"/>
    </location>
</feature>
<dbReference type="Gene3D" id="3.30.1340.30">
    <property type="match status" value="1"/>
</dbReference>